<gene>
    <name evidence="1" type="ORF">MRB53_014755</name>
</gene>
<accession>A0ACC2KC91</accession>
<evidence type="ECO:0000313" key="1">
    <source>
        <dbReference type="EMBL" id="KAJ8618569.1"/>
    </source>
</evidence>
<proteinExistence type="predicted"/>
<reference evidence="1 2" key="1">
    <citation type="journal article" date="2022" name="Hortic Res">
        <title>A haplotype resolved chromosomal level avocado genome allows analysis of novel avocado genes.</title>
        <authorList>
            <person name="Nath O."/>
            <person name="Fletcher S.J."/>
            <person name="Hayward A."/>
            <person name="Shaw L.M."/>
            <person name="Masouleh A.K."/>
            <person name="Furtado A."/>
            <person name="Henry R.J."/>
            <person name="Mitter N."/>
        </authorList>
    </citation>
    <scope>NUCLEOTIDE SEQUENCE [LARGE SCALE GENOMIC DNA]</scope>
    <source>
        <strain evidence="2">cv. Hass</strain>
    </source>
</reference>
<protein>
    <submittedName>
        <fullName evidence="1">Uncharacterized protein</fullName>
    </submittedName>
</protein>
<evidence type="ECO:0000313" key="2">
    <source>
        <dbReference type="Proteomes" id="UP001234297"/>
    </source>
</evidence>
<dbReference type="EMBL" id="CM056812">
    <property type="protein sequence ID" value="KAJ8618569.1"/>
    <property type="molecule type" value="Genomic_DNA"/>
</dbReference>
<comment type="caution">
    <text evidence="1">The sequence shown here is derived from an EMBL/GenBank/DDBJ whole genome shotgun (WGS) entry which is preliminary data.</text>
</comment>
<sequence>MASESWILEQAKEELQILEAQHPERFDYLKLQLKSFISDLTCPNFSSSSSHSLSQHLPSSSCAALSTSAATQVFVRTVSSNRRKRKGSEIRGMGVADSIPKRRIRTLDSSDARVDIVIERAEACLRKIRQVKESFMNGQNLL</sequence>
<name>A0ACC2KC91_PERAE</name>
<dbReference type="Proteomes" id="UP001234297">
    <property type="component" value="Chromosome 4"/>
</dbReference>
<keyword evidence="2" id="KW-1185">Reference proteome</keyword>
<organism evidence="1 2">
    <name type="scientific">Persea americana</name>
    <name type="common">Avocado</name>
    <dbReference type="NCBI Taxonomy" id="3435"/>
    <lineage>
        <taxon>Eukaryota</taxon>
        <taxon>Viridiplantae</taxon>
        <taxon>Streptophyta</taxon>
        <taxon>Embryophyta</taxon>
        <taxon>Tracheophyta</taxon>
        <taxon>Spermatophyta</taxon>
        <taxon>Magnoliopsida</taxon>
        <taxon>Magnoliidae</taxon>
        <taxon>Laurales</taxon>
        <taxon>Lauraceae</taxon>
        <taxon>Persea</taxon>
    </lineage>
</organism>